<organism evidence="2">
    <name type="scientific">Colletotrichum fructicola (strain Nara gc5)</name>
    <name type="common">Anthracnose fungus</name>
    <name type="synonym">Colletotrichum gloeosporioides (strain Nara gc5)</name>
    <dbReference type="NCBI Taxonomy" id="1213859"/>
    <lineage>
        <taxon>Eukaryota</taxon>
        <taxon>Fungi</taxon>
        <taxon>Dikarya</taxon>
        <taxon>Ascomycota</taxon>
        <taxon>Pezizomycotina</taxon>
        <taxon>Sordariomycetes</taxon>
        <taxon>Hypocreomycetidae</taxon>
        <taxon>Glomerellales</taxon>
        <taxon>Glomerellaceae</taxon>
        <taxon>Colletotrichum</taxon>
        <taxon>Colletotrichum gloeosporioides species complex</taxon>
    </lineage>
</organism>
<feature type="compositionally biased region" description="Low complexity" evidence="1">
    <location>
        <begin position="30"/>
        <end position="48"/>
    </location>
</feature>
<evidence type="ECO:0000256" key="1">
    <source>
        <dbReference type="SAM" id="MobiDB-lite"/>
    </source>
</evidence>
<feature type="region of interest" description="Disordered" evidence="1">
    <location>
        <begin position="1"/>
        <end position="76"/>
    </location>
</feature>
<gene>
    <name evidence="2" type="ORF">CGGC5_731</name>
</gene>
<dbReference type="EMBL" id="KB020670">
    <property type="protein sequence ID" value="ELA33065.1"/>
    <property type="molecule type" value="Genomic_DNA"/>
</dbReference>
<reference evidence="2" key="1">
    <citation type="submission" date="2012-08" db="EMBL/GenBank/DDBJ databases">
        <title>Genome analysis of Colletotrichum orbiculare and Colletotrichum fructicola.</title>
        <authorList>
            <person name="Gan P.H.P."/>
            <person name="Ikeda K."/>
            <person name="Irieda H."/>
            <person name="Narusaka M."/>
            <person name="O'Connell R.J."/>
            <person name="Narusaka Y."/>
            <person name="Takano Y."/>
            <person name="Kubo Y."/>
            <person name="Shirasu K."/>
        </authorList>
    </citation>
    <scope>NUCLEOTIDE SEQUENCE</scope>
    <source>
        <strain evidence="2">Nara gc5</strain>
    </source>
</reference>
<dbReference type="HOGENOM" id="CLU_2654352_0_0_1"/>
<accession>L2G3W2</accession>
<feature type="compositionally biased region" description="Basic and acidic residues" evidence="1">
    <location>
        <begin position="19"/>
        <end position="29"/>
    </location>
</feature>
<protein>
    <submittedName>
        <fullName evidence="2">Uncharacterized protein</fullName>
    </submittedName>
</protein>
<name>L2G3W2_COLFN</name>
<feature type="compositionally biased region" description="Low complexity" evidence="1">
    <location>
        <begin position="55"/>
        <end position="67"/>
    </location>
</feature>
<proteinExistence type="predicted"/>
<dbReference type="AlphaFoldDB" id="L2G3W2"/>
<sequence length="76" mass="7373">MGGMDQATAAPVAKGKNSGFEKHAAKAAEHNASSRGSSSSNSGNKSGSSTGGGDLSNSGSKSGGSDSNARKKLYVP</sequence>
<evidence type="ECO:0000313" key="2">
    <source>
        <dbReference type="EMBL" id="ELA33065.1"/>
    </source>
</evidence>